<keyword evidence="5" id="KW-0169">Cobalamin biosynthesis</keyword>
<comment type="caution">
    <text evidence="11">The sequence shown here is derived from an EMBL/GenBank/DDBJ whole genome shotgun (WGS) entry which is preliminary data.</text>
</comment>
<dbReference type="EMBL" id="MLJW01000197">
    <property type="protein sequence ID" value="OIQ93935.1"/>
    <property type="molecule type" value="Genomic_DNA"/>
</dbReference>
<dbReference type="GO" id="GO:0048472">
    <property type="term" value="F:threonine-phosphate decarboxylase activity"/>
    <property type="evidence" value="ECO:0007669"/>
    <property type="project" value="UniProtKB-EC"/>
</dbReference>
<reference evidence="11" key="1">
    <citation type="submission" date="2016-10" db="EMBL/GenBank/DDBJ databases">
        <title>Sequence of Gallionella enrichment culture.</title>
        <authorList>
            <person name="Poehlein A."/>
            <person name="Muehling M."/>
            <person name="Daniel R."/>
        </authorList>
    </citation>
    <scope>NUCLEOTIDE SEQUENCE</scope>
</reference>
<feature type="domain" description="Aminotransferase class I/classII large" evidence="10">
    <location>
        <begin position="64"/>
        <end position="311"/>
    </location>
</feature>
<evidence type="ECO:0000256" key="6">
    <source>
        <dbReference type="ARBA" id="ARBA00022898"/>
    </source>
</evidence>
<sequence length="323" mass="35714">MLEHGGRLIAASRRYGIAPEQWLDVSTGINPLGWPIPQIPADLWRRLPEEEDGLVDAARRYLDARHVLPVAGTQAAIQALPTLRPESRVGVLSPAYAEHGHSWRKSGHSVMDWNQDMSIDGLDVLVVVNPNNPTGQRFSRSRLLAWHQELVRRDGWLVVDEAYIDPTPEHSIAAHCAEPGLIVLRSLGKFFGLPGARVGFVLAEHEFLLRLQSLLGPWAVPGPSRWLAQQALLDTAWQQTQRDHLAARGRRLEALLKGHGLAPSGGTALFQWVQFPEAAALHARLAAQGILTRLFDQPQSLRFGLPGGDAEWDRLDRGLKASV</sequence>
<comment type="catalytic activity">
    <reaction evidence="9">
        <text>O-phospho-L-threonine + H(+) = (R)-1-aminopropan-2-yl phosphate + CO2</text>
        <dbReference type="Rhea" id="RHEA:11492"/>
        <dbReference type="ChEBI" id="CHEBI:15378"/>
        <dbReference type="ChEBI" id="CHEBI:16526"/>
        <dbReference type="ChEBI" id="CHEBI:58563"/>
        <dbReference type="ChEBI" id="CHEBI:58675"/>
        <dbReference type="EC" id="4.1.1.81"/>
    </reaction>
</comment>
<keyword evidence="6" id="KW-0663">Pyridoxal phosphate</keyword>
<dbReference type="Pfam" id="PF00155">
    <property type="entry name" value="Aminotran_1_2"/>
    <property type="match status" value="1"/>
</dbReference>
<dbReference type="InterPro" id="IPR004838">
    <property type="entry name" value="NHTrfase_class1_PyrdxlP-BS"/>
</dbReference>
<comment type="function">
    <text evidence="2">Decarboxylates L-threonine-O-3-phosphate to yield (R)-1-amino-2-propanol O-2-phosphate, the precursor for the linkage between the nucleotide loop and the corrin ring in cobalamin.</text>
</comment>
<dbReference type="PROSITE" id="PS00105">
    <property type="entry name" value="AA_TRANSFER_CLASS_1"/>
    <property type="match status" value="1"/>
</dbReference>
<dbReference type="PANTHER" id="PTHR42885">
    <property type="entry name" value="HISTIDINOL-PHOSPHATE AMINOTRANSFERASE-RELATED"/>
    <property type="match status" value="1"/>
</dbReference>
<keyword evidence="7 11" id="KW-0456">Lyase</keyword>
<dbReference type="InterPro" id="IPR015421">
    <property type="entry name" value="PyrdxlP-dep_Trfase_major"/>
</dbReference>
<dbReference type="PANTHER" id="PTHR42885:SF1">
    <property type="entry name" value="THREONINE-PHOSPHATE DECARBOXYLASE"/>
    <property type="match status" value="1"/>
</dbReference>
<dbReference type="InterPro" id="IPR005860">
    <property type="entry name" value="CobD"/>
</dbReference>
<dbReference type="AlphaFoldDB" id="A0A1J5RPR7"/>
<protein>
    <recommendedName>
        <fullName evidence="4">threonine-phosphate decarboxylase</fullName>
        <ecNumber evidence="4">4.1.1.81</ecNumber>
    </recommendedName>
    <alternativeName>
        <fullName evidence="8">L-threonine-O-3-phosphate decarboxylase</fullName>
    </alternativeName>
</protein>
<accession>A0A1J5RPR7</accession>
<dbReference type="GO" id="GO:0009236">
    <property type="term" value="P:cobalamin biosynthetic process"/>
    <property type="evidence" value="ECO:0007669"/>
    <property type="project" value="UniProtKB-UniPathway"/>
</dbReference>
<dbReference type="GO" id="GO:0030170">
    <property type="term" value="F:pyridoxal phosphate binding"/>
    <property type="evidence" value="ECO:0007669"/>
    <property type="project" value="InterPro"/>
</dbReference>
<dbReference type="CDD" id="cd00609">
    <property type="entry name" value="AAT_like"/>
    <property type="match status" value="1"/>
</dbReference>
<evidence type="ECO:0000256" key="1">
    <source>
        <dbReference type="ARBA" id="ARBA00001933"/>
    </source>
</evidence>
<evidence type="ECO:0000256" key="2">
    <source>
        <dbReference type="ARBA" id="ARBA00003444"/>
    </source>
</evidence>
<dbReference type="SUPFAM" id="SSF53383">
    <property type="entry name" value="PLP-dependent transferases"/>
    <property type="match status" value="1"/>
</dbReference>
<proteinExistence type="predicted"/>
<evidence type="ECO:0000256" key="4">
    <source>
        <dbReference type="ARBA" id="ARBA00012285"/>
    </source>
</evidence>
<organism evidence="11">
    <name type="scientific">mine drainage metagenome</name>
    <dbReference type="NCBI Taxonomy" id="410659"/>
    <lineage>
        <taxon>unclassified sequences</taxon>
        <taxon>metagenomes</taxon>
        <taxon>ecological metagenomes</taxon>
    </lineage>
</organism>
<comment type="pathway">
    <text evidence="3">Cofactor biosynthesis; adenosylcobalamin biosynthesis.</text>
</comment>
<gene>
    <name evidence="11" type="primary">cobD_6</name>
    <name evidence="11" type="ORF">GALL_241230</name>
</gene>
<evidence type="ECO:0000256" key="3">
    <source>
        <dbReference type="ARBA" id="ARBA00004953"/>
    </source>
</evidence>
<comment type="cofactor">
    <cofactor evidence="1">
        <name>pyridoxal 5'-phosphate</name>
        <dbReference type="ChEBI" id="CHEBI:597326"/>
    </cofactor>
</comment>
<evidence type="ECO:0000256" key="5">
    <source>
        <dbReference type="ARBA" id="ARBA00022573"/>
    </source>
</evidence>
<evidence type="ECO:0000256" key="7">
    <source>
        <dbReference type="ARBA" id="ARBA00023239"/>
    </source>
</evidence>
<dbReference type="EC" id="4.1.1.81" evidence="4"/>
<dbReference type="Gene3D" id="3.90.1150.10">
    <property type="entry name" value="Aspartate Aminotransferase, domain 1"/>
    <property type="match status" value="1"/>
</dbReference>
<evidence type="ECO:0000259" key="10">
    <source>
        <dbReference type="Pfam" id="PF00155"/>
    </source>
</evidence>
<dbReference type="InterPro" id="IPR015424">
    <property type="entry name" value="PyrdxlP-dep_Trfase"/>
</dbReference>
<name>A0A1J5RPR7_9ZZZZ</name>
<dbReference type="InterPro" id="IPR004839">
    <property type="entry name" value="Aminotransferase_I/II_large"/>
</dbReference>
<dbReference type="InterPro" id="IPR015422">
    <property type="entry name" value="PyrdxlP-dep_Trfase_small"/>
</dbReference>
<dbReference type="NCBIfam" id="TIGR01140">
    <property type="entry name" value="L_thr_O3P_dcar"/>
    <property type="match status" value="1"/>
</dbReference>
<dbReference type="Gene3D" id="3.40.640.10">
    <property type="entry name" value="Type I PLP-dependent aspartate aminotransferase-like (Major domain)"/>
    <property type="match status" value="1"/>
</dbReference>
<evidence type="ECO:0000256" key="8">
    <source>
        <dbReference type="ARBA" id="ARBA00029996"/>
    </source>
</evidence>
<dbReference type="UniPathway" id="UPA00148"/>
<evidence type="ECO:0000313" key="11">
    <source>
        <dbReference type="EMBL" id="OIQ93935.1"/>
    </source>
</evidence>
<evidence type="ECO:0000256" key="9">
    <source>
        <dbReference type="ARBA" id="ARBA00048531"/>
    </source>
</evidence>